<evidence type="ECO:0000313" key="2">
    <source>
        <dbReference type="Proteomes" id="UP001186974"/>
    </source>
</evidence>
<dbReference type="EMBL" id="JAWDJW010000025">
    <property type="protein sequence ID" value="KAK3081984.1"/>
    <property type="molecule type" value="Genomic_DNA"/>
</dbReference>
<reference evidence="1" key="1">
    <citation type="submission" date="2024-09" db="EMBL/GenBank/DDBJ databases">
        <title>Black Yeasts Isolated from many extreme environments.</title>
        <authorList>
            <person name="Coleine C."/>
            <person name="Stajich J.E."/>
            <person name="Selbmann L."/>
        </authorList>
    </citation>
    <scope>NUCLEOTIDE SEQUENCE</scope>
    <source>
        <strain evidence="1">CCFEE 5737</strain>
    </source>
</reference>
<name>A0ACC3DZ36_9PEZI</name>
<keyword evidence="2" id="KW-1185">Reference proteome</keyword>
<dbReference type="Proteomes" id="UP001186974">
    <property type="component" value="Unassembled WGS sequence"/>
</dbReference>
<accession>A0ACC3DZ36</accession>
<comment type="caution">
    <text evidence="1">The sequence shown here is derived from an EMBL/GenBank/DDBJ whole genome shotgun (WGS) entry which is preliminary data.</text>
</comment>
<protein>
    <submittedName>
        <fullName evidence="1">Uncharacterized protein</fullName>
    </submittedName>
</protein>
<proteinExistence type="predicted"/>
<sequence>MSGSAAPEGPKYDATDAVTWYISVRPPTGKSDEWLSHEYRVVHAAMTKGVADHTDALQAYTQVELLKPKDTKNAENPDWRYLTCLKWQSLMAVWAGLQTEGYKRTAGAHVFASPDHEGCLAKEVVRYPSGEEVHTAIRGVLFHRRQTSSDEASEEWIQDQAQKAKMVLEPESTLKSYALSVDMTPKDVDYYFAGSQFSTGDWLQFKAVEVLGFDDEDAAQDFLTKHLDAYRQENANGPLPVVVMGKATKVV</sequence>
<evidence type="ECO:0000313" key="1">
    <source>
        <dbReference type="EMBL" id="KAK3081984.1"/>
    </source>
</evidence>
<gene>
    <name evidence="1" type="ORF">LTS18_009292</name>
</gene>
<organism evidence="1 2">
    <name type="scientific">Coniosporium uncinatum</name>
    <dbReference type="NCBI Taxonomy" id="93489"/>
    <lineage>
        <taxon>Eukaryota</taxon>
        <taxon>Fungi</taxon>
        <taxon>Dikarya</taxon>
        <taxon>Ascomycota</taxon>
        <taxon>Pezizomycotina</taxon>
        <taxon>Dothideomycetes</taxon>
        <taxon>Dothideomycetes incertae sedis</taxon>
        <taxon>Coniosporium</taxon>
    </lineage>
</organism>